<feature type="domain" description="Chemotaxis phosphatase CheX-like" evidence="2">
    <location>
        <begin position="47"/>
        <end position="139"/>
    </location>
</feature>
<keyword evidence="1" id="KW-0145">Chemotaxis</keyword>
<organism evidence="3 4">
    <name type="scientific">Herbinix luporum</name>
    <dbReference type="NCBI Taxonomy" id="1679721"/>
    <lineage>
        <taxon>Bacteria</taxon>
        <taxon>Bacillati</taxon>
        <taxon>Bacillota</taxon>
        <taxon>Clostridia</taxon>
        <taxon>Lachnospirales</taxon>
        <taxon>Lachnospiraceae</taxon>
        <taxon>Herbinix</taxon>
    </lineage>
</organism>
<dbReference type="Pfam" id="PF13690">
    <property type="entry name" value="CheX"/>
    <property type="match status" value="1"/>
</dbReference>
<dbReference type="OrthoDB" id="9788100at2"/>
<evidence type="ECO:0000313" key="3">
    <source>
        <dbReference type="EMBL" id="CUH91757.1"/>
    </source>
</evidence>
<name>A0A0K8J2M7_9FIRM</name>
<dbReference type="PANTHER" id="PTHR39452:SF1">
    <property type="entry name" value="CHEY-P PHOSPHATASE CHEX"/>
    <property type="match status" value="1"/>
</dbReference>
<dbReference type="InterPro" id="IPR028051">
    <property type="entry name" value="CheX-like_dom"/>
</dbReference>
<dbReference type="EMBL" id="LN879430">
    <property type="protein sequence ID" value="CUH91757.1"/>
    <property type="molecule type" value="Genomic_DNA"/>
</dbReference>
<dbReference type="InterPro" id="IPR038756">
    <property type="entry name" value="CheX-like"/>
</dbReference>
<dbReference type="GO" id="GO:0006935">
    <property type="term" value="P:chemotaxis"/>
    <property type="evidence" value="ECO:0007669"/>
    <property type="project" value="UniProtKB-KW"/>
</dbReference>
<evidence type="ECO:0000256" key="1">
    <source>
        <dbReference type="ARBA" id="ARBA00022500"/>
    </source>
</evidence>
<protein>
    <recommendedName>
        <fullName evidence="2">Chemotaxis phosphatase CheX-like domain-containing protein</fullName>
    </recommendedName>
</protein>
<reference evidence="4" key="1">
    <citation type="submission" date="2015-09" db="EMBL/GenBank/DDBJ databases">
        <authorList>
            <person name="Wibberg D."/>
        </authorList>
    </citation>
    <scope>NUCLEOTIDE SEQUENCE [LARGE SCALE GENOMIC DNA]</scope>
    <source>
        <strain evidence="4">SD1D</strain>
    </source>
</reference>
<dbReference type="InterPro" id="IPR028976">
    <property type="entry name" value="CheC-like_sf"/>
</dbReference>
<dbReference type="Gene3D" id="3.40.1550.10">
    <property type="entry name" value="CheC-like"/>
    <property type="match status" value="1"/>
</dbReference>
<sequence length="156" mass="17047">MAALNVDHINPFLLATSKILKEMCFIEPKMDKPSIKEAVFLDNTLLIIIGFTGKIKGQVIIAFEHNTACDIASKMIMMPVTEMDDFAVSAISELGNMILGNAATIFSTQGIDMDITPPTIGKGTMSFSHSYSKNICIPFIYDGDKRIEVNIAIKGL</sequence>
<dbReference type="PANTHER" id="PTHR39452">
    <property type="entry name" value="CHEY-P PHOSPHATASE CHEX"/>
    <property type="match status" value="1"/>
</dbReference>
<dbReference type="CDD" id="cd17906">
    <property type="entry name" value="CheX"/>
    <property type="match status" value="1"/>
</dbReference>
<evidence type="ECO:0000259" key="2">
    <source>
        <dbReference type="Pfam" id="PF13690"/>
    </source>
</evidence>
<dbReference type="KEGG" id="hsd:SD1D_0204"/>
<evidence type="ECO:0000313" key="4">
    <source>
        <dbReference type="Proteomes" id="UP000196053"/>
    </source>
</evidence>
<dbReference type="SUPFAM" id="SSF103039">
    <property type="entry name" value="CheC-like"/>
    <property type="match status" value="1"/>
</dbReference>
<dbReference type="Proteomes" id="UP000196053">
    <property type="component" value="Chromosome I"/>
</dbReference>
<keyword evidence="4" id="KW-1185">Reference proteome</keyword>
<gene>
    <name evidence="3" type="ORF">SD1D_0204</name>
</gene>
<dbReference type="RefSeq" id="WP_058257201.1">
    <property type="nucleotide sequence ID" value="NZ_JANWKB010000082.1"/>
</dbReference>
<dbReference type="AlphaFoldDB" id="A0A0K8J2M7"/>
<proteinExistence type="predicted"/>
<accession>A0A0K8J2M7</accession>